<name>A0A2T2WYR6_SULTH</name>
<dbReference type="EMBL" id="PXYX01000013">
    <property type="protein sequence ID" value="PSR27384.1"/>
    <property type="molecule type" value="Genomic_DNA"/>
</dbReference>
<reference evidence="1 2" key="1">
    <citation type="journal article" date="2014" name="BMC Genomics">
        <title>Comparison of environmental and isolate Sulfobacillus genomes reveals diverse carbon, sulfur, nitrogen, and hydrogen metabolisms.</title>
        <authorList>
            <person name="Justice N.B."/>
            <person name="Norman A."/>
            <person name="Brown C.T."/>
            <person name="Singh A."/>
            <person name="Thomas B.C."/>
            <person name="Banfield J.F."/>
        </authorList>
    </citation>
    <scope>NUCLEOTIDE SEQUENCE [LARGE SCALE GENOMIC DNA]</scope>
    <source>
        <strain evidence="1">AMDSBA5</strain>
    </source>
</reference>
<protein>
    <submittedName>
        <fullName evidence="1">Uncharacterized protein</fullName>
    </submittedName>
</protein>
<evidence type="ECO:0000313" key="2">
    <source>
        <dbReference type="Proteomes" id="UP000242705"/>
    </source>
</evidence>
<gene>
    <name evidence="1" type="ORF">C7B47_08510</name>
</gene>
<proteinExistence type="predicted"/>
<dbReference type="AlphaFoldDB" id="A0A2T2WYR6"/>
<evidence type="ECO:0000313" key="1">
    <source>
        <dbReference type="EMBL" id="PSR27384.1"/>
    </source>
</evidence>
<accession>A0A2T2WYR6</accession>
<organism evidence="1 2">
    <name type="scientific">Sulfobacillus thermosulfidooxidans</name>
    <dbReference type="NCBI Taxonomy" id="28034"/>
    <lineage>
        <taxon>Bacteria</taxon>
        <taxon>Bacillati</taxon>
        <taxon>Bacillota</taxon>
        <taxon>Clostridia</taxon>
        <taxon>Eubacteriales</taxon>
        <taxon>Clostridiales Family XVII. Incertae Sedis</taxon>
        <taxon>Sulfobacillus</taxon>
    </lineage>
</organism>
<comment type="caution">
    <text evidence="1">The sequence shown here is derived from an EMBL/GenBank/DDBJ whole genome shotgun (WGS) entry which is preliminary data.</text>
</comment>
<dbReference type="Proteomes" id="UP000242705">
    <property type="component" value="Unassembled WGS sequence"/>
</dbReference>
<sequence length="256" mass="29822">MLQTKAWPQDWMPLDEFYSLREWTLETAQHVSKAERAYEIWLHWHDERIMIADARSGLPNWCPLCPEAWGETLNRFQVPPEYRPFNDYAEALERLTTWIKDHALGRWMLAPQMVGDLHIKSYTRLVQGEPHSTLLRLLEQLKLRQDFGIRVCIHTRSESLGFINPSPTFVPWSCVTTESEDECPLCLMGLPSWTPQTLDSDSLPEDIQALDNARLWETVHNIHVNGVHVFDPVDIECPQCRDIAKWRQSQGPPGWP</sequence>